<keyword evidence="4" id="KW-1133">Transmembrane helix</keyword>
<dbReference type="AlphaFoldDB" id="A0AAN6N552"/>
<comment type="similarity">
    <text evidence="2">Belongs to the IFI6/IFI27 family.</text>
</comment>
<dbReference type="Pfam" id="PF06140">
    <property type="entry name" value="Ifi-6-16"/>
    <property type="match status" value="1"/>
</dbReference>
<evidence type="ECO:0000256" key="5">
    <source>
        <dbReference type="ARBA" id="ARBA00023136"/>
    </source>
</evidence>
<keyword evidence="7" id="KW-1185">Reference proteome</keyword>
<protein>
    <submittedName>
        <fullName evidence="6">Uncharacterized protein</fullName>
    </submittedName>
</protein>
<keyword evidence="5" id="KW-0472">Membrane</keyword>
<name>A0AAN6N552_9PEZI</name>
<evidence type="ECO:0000256" key="2">
    <source>
        <dbReference type="ARBA" id="ARBA00007262"/>
    </source>
</evidence>
<accession>A0AAN6N552</accession>
<sequence>MSPSTAETTGSESAISIITILRTADAPGEALTSRLNEEVGAEGWSEWLAEQVLHTLEATLGEENMEPWGQALKDAYDSTIKLAQEEFKTLVEYVKEHPLEVAAGVLFSLVAFGVLARLMPWVLRLLGFGELGPVEGSFAARWQATYAGFVPKESLFSYLQRLGMIVTN</sequence>
<reference evidence="7" key="1">
    <citation type="journal article" date="2023" name="Mol. Phylogenet. Evol.">
        <title>Genome-scale phylogeny and comparative genomics of the fungal order Sordariales.</title>
        <authorList>
            <person name="Hensen N."/>
            <person name="Bonometti L."/>
            <person name="Westerberg I."/>
            <person name="Brannstrom I.O."/>
            <person name="Guillou S."/>
            <person name="Cros-Aarteil S."/>
            <person name="Calhoun S."/>
            <person name="Haridas S."/>
            <person name="Kuo A."/>
            <person name="Mondo S."/>
            <person name="Pangilinan J."/>
            <person name="Riley R."/>
            <person name="LaButti K."/>
            <person name="Andreopoulos B."/>
            <person name="Lipzen A."/>
            <person name="Chen C."/>
            <person name="Yan M."/>
            <person name="Daum C."/>
            <person name="Ng V."/>
            <person name="Clum A."/>
            <person name="Steindorff A."/>
            <person name="Ohm R.A."/>
            <person name="Martin F."/>
            <person name="Silar P."/>
            <person name="Natvig D.O."/>
            <person name="Lalanne C."/>
            <person name="Gautier V."/>
            <person name="Ament-Velasquez S.L."/>
            <person name="Kruys A."/>
            <person name="Hutchinson M.I."/>
            <person name="Powell A.J."/>
            <person name="Barry K."/>
            <person name="Miller A.N."/>
            <person name="Grigoriev I.V."/>
            <person name="Debuchy R."/>
            <person name="Gladieux P."/>
            <person name="Hiltunen Thoren M."/>
            <person name="Johannesson H."/>
        </authorList>
    </citation>
    <scope>NUCLEOTIDE SEQUENCE [LARGE SCALE GENOMIC DNA]</scope>
    <source>
        <strain evidence="7">CBS 340.73</strain>
    </source>
</reference>
<dbReference type="EMBL" id="MU853812">
    <property type="protein sequence ID" value="KAK3939355.1"/>
    <property type="molecule type" value="Genomic_DNA"/>
</dbReference>
<evidence type="ECO:0000313" key="6">
    <source>
        <dbReference type="EMBL" id="KAK3939355.1"/>
    </source>
</evidence>
<dbReference type="GO" id="GO:0016020">
    <property type="term" value="C:membrane"/>
    <property type="evidence" value="ECO:0007669"/>
    <property type="project" value="UniProtKB-SubCell"/>
</dbReference>
<evidence type="ECO:0000256" key="4">
    <source>
        <dbReference type="ARBA" id="ARBA00022989"/>
    </source>
</evidence>
<organism evidence="6 7">
    <name type="scientific">Diplogelasinospora grovesii</name>
    <dbReference type="NCBI Taxonomy" id="303347"/>
    <lineage>
        <taxon>Eukaryota</taxon>
        <taxon>Fungi</taxon>
        <taxon>Dikarya</taxon>
        <taxon>Ascomycota</taxon>
        <taxon>Pezizomycotina</taxon>
        <taxon>Sordariomycetes</taxon>
        <taxon>Sordariomycetidae</taxon>
        <taxon>Sordariales</taxon>
        <taxon>Diplogelasinosporaceae</taxon>
        <taxon>Diplogelasinospora</taxon>
    </lineage>
</organism>
<dbReference type="Gene3D" id="6.10.110.10">
    <property type="match status" value="1"/>
</dbReference>
<comment type="caution">
    <text evidence="6">The sequence shown here is derived from an EMBL/GenBank/DDBJ whole genome shotgun (WGS) entry which is preliminary data.</text>
</comment>
<evidence type="ECO:0000256" key="1">
    <source>
        <dbReference type="ARBA" id="ARBA00004141"/>
    </source>
</evidence>
<evidence type="ECO:0000313" key="7">
    <source>
        <dbReference type="Proteomes" id="UP001303473"/>
    </source>
</evidence>
<dbReference type="InterPro" id="IPR009311">
    <property type="entry name" value="IFI6/IFI27-like"/>
</dbReference>
<gene>
    <name evidence="6" type="ORF">QBC46DRAFT_290637</name>
</gene>
<dbReference type="InterPro" id="IPR038213">
    <property type="entry name" value="IFI6/IFI27-like_sf"/>
</dbReference>
<comment type="subcellular location">
    <subcellularLocation>
        <location evidence="1">Membrane</location>
        <topology evidence="1">Multi-pass membrane protein</topology>
    </subcellularLocation>
</comment>
<dbReference type="Proteomes" id="UP001303473">
    <property type="component" value="Unassembled WGS sequence"/>
</dbReference>
<keyword evidence="3" id="KW-0812">Transmembrane</keyword>
<evidence type="ECO:0000256" key="3">
    <source>
        <dbReference type="ARBA" id="ARBA00022692"/>
    </source>
</evidence>
<proteinExistence type="inferred from homology"/>